<dbReference type="OrthoDB" id="9815923at2"/>
<dbReference type="InParanoid" id="S0EWF9"/>
<dbReference type="PATRIC" id="fig|1303518.3.peg.2523"/>
<dbReference type="RefSeq" id="WP_016483740.1">
    <property type="nucleotide sequence ID" value="NC_021487.1"/>
</dbReference>
<dbReference type="InterPro" id="IPR029044">
    <property type="entry name" value="Nucleotide-diphossugar_trans"/>
</dbReference>
<protein>
    <submittedName>
        <fullName evidence="1">Glycosyltransferases involved in cell wall biogenesis</fullName>
    </submittedName>
</protein>
<dbReference type="KEGG" id="ccz:CCALI_02422"/>
<evidence type="ECO:0000313" key="2">
    <source>
        <dbReference type="Proteomes" id="UP000014227"/>
    </source>
</evidence>
<dbReference type="EMBL" id="HF951689">
    <property type="protein sequence ID" value="CCW36226.1"/>
    <property type="molecule type" value="Genomic_DNA"/>
</dbReference>
<keyword evidence="2" id="KW-1185">Reference proteome</keyword>
<dbReference type="SUPFAM" id="SSF53448">
    <property type="entry name" value="Nucleotide-diphospho-sugar transferases"/>
    <property type="match status" value="1"/>
</dbReference>
<dbReference type="Gene3D" id="3.90.550.10">
    <property type="entry name" value="Spore Coat Polysaccharide Biosynthesis Protein SpsA, Chain A"/>
    <property type="match status" value="1"/>
</dbReference>
<dbReference type="AlphaFoldDB" id="S0EWF9"/>
<dbReference type="eggNOG" id="COG0463">
    <property type="taxonomic scope" value="Bacteria"/>
</dbReference>
<dbReference type="HOGENOM" id="CLU_830755_0_0_0"/>
<proteinExistence type="predicted"/>
<keyword evidence="1" id="KW-0808">Transferase</keyword>
<dbReference type="Proteomes" id="UP000014227">
    <property type="component" value="Chromosome I"/>
</dbReference>
<dbReference type="GO" id="GO:0016740">
    <property type="term" value="F:transferase activity"/>
    <property type="evidence" value="ECO:0007669"/>
    <property type="project" value="UniProtKB-KW"/>
</dbReference>
<accession>S0EWF9</accession>
<reference evidence="2" key="1">
    <citation type="submission" date="2013-03" db="EMBL/GenBank/DDBJ databases">
        <title>Genome sequence of Chthonomonas calidirosea, the first sequenced genome from the Armatimonadetes phylum (formally candidate division OP10).</title>
        <authorList>
            <person name="Lee K.C.Y."/>
            <person name="Morgan X.C."/>
            <person name="Dunfield P.F."/>
            <person name="Tamas I."/>
            <person name="Houghton K.M."/>
            <person name="Vyssotski M."/>
            <person name="Ryan J.L.J."/>
            <person name="Lagutin K."/>
            <person name="McDonald I.R."/>
            <person name="Stott M.B."/>
        </authorList>
    </citation>
    <scope>NUCLEOTIDE SEQUENCE [LARGE SCALE GENOMIC DNA]</scope>
    <source>
        <strain evidence="2">DSM 23976 / ICMP 18418 / T49</strain>
    </source>
</reference>
<name>S0EWF9_CHTCT</name>
<gene>
    <name evidence="1" type="ORF">CCALI_02422</name>
</gene>
<sequence>MTADSQKPTIICLTPVRNEAWILERILASTSLWADHIVIADQCSNDGSREIASRFPKVTLVDNSSPEWDEGVRQRLLWNEARKIPGRRLLFALDADEALTANWAESEEWRKAWSAPEGTVIYMDWVNIYPGFEQCWIPPHPIPRGFMDNGVEHSGEKIHGPLVPQPQSGHRIVWKEIKLLHFQYVNWERMKSKQRWYQAWERLNFPSKRPITLYRQYHHMDARPPQEMHPVQRDWLEGYEQHGIDWRALQEESKAPYYWWDEEIVAMLLKHGTRKFRKIALWDVDWEEKARRMGLNVPPGLLADPRSTFEKKVHRWLAATQGRQYERKIRLLQRALRLFGW</sequence>
<dbReference type="Pfam" id="PF13704">
    <property type="entry name" value="Glyco_tranf_2_4"/>
    <property type="match status" value="1"/>
</dbReference>
<dbReference type="STRING" id="454171.CP488_01669"/>
<organism evidence="1 2">
    <name type="scientific">Chthonomonas calidirosea (strain DSM 23976 / ICMP 18418 / T49)</name>
    <dbReference type="NCBI Taxonomy" id="1303518"/>
    <lineage>
        <taxon>Bacteria</taxon>
        <taxon>Bacillati</taxon>
        <taxon>Armatimonadota</taxon>
        <taxon>Chthonomonadia</taxon>
        <taxon>Chthonomonadales</taxon>
        <taxon>Chthonomonadaceae</taxon>
        <taxon>Chthonomonas</taxon>
    </lineage>
</organism>
<evidence type="ECO:0000313" key="1">
    <source>
        <dbReference type="EMBL" id="CCW36226.1"/>
    </source>
</evidence>